<evidence type="ECO:0000259" key="4">
    <source>
        <dbReference type="PROSITE" id="PS51186"/>
    </source>
</evidence>
<dbReference type="AlphaFoldDB" id="A0A1X9MAN1"/>
<organism evidence="5 6">
    <name type="scientific">Halalkalibacter krulwichiae</name>
    <dbReference type="NCBI Taxonomy" id="199441"/>
    <lineage>
        <taxon>Bacteria</taxon>
        <taxon>Bacillati</taxon>
        <taxon>Bacillota</taxon>
        <taxon>Bacilli</taxon>
        <taxon>Bacillales</taxon>
        <taxon>Bacillaceae</taxon>
        <taxon>Halalkalibacter</taxon>
    </lineage>
</organism>
<keyword evidence="1 5" id="KW-0808">Transferase</keyword>
<comment type="similarity">
    <text evidence="3">Belongs to the acetyltransferase family. RimI subfamily.</text>
</comment>
<keyword evidence="2" id="KW-0012">Acyltransferase</keyword>
<dbReference type="PANTHER" id="PTHR42919">
    <property type="entry name" value="N-ALPHA-ACETYLTRANSFERASE"/>
    <property type="match status" value="1"/>
</dbReference>
<dbReference type="InterPro" id="IPR016181">
    <property type="entry name" value="Acyl_CoA_acyltransferase"/>
</dbReference>
<dbReference type="InterPro" id="IPR051556">
    <property type="entry name" value="N-term/lysine_N-AcTrnsfr"/>
</dbReference>
<dbReference type="CDD" id="cd04301">
    <property type="entry name" value="NAT_SF"/>
    <property type="match status" value="1"/>
</dbReference>
<gene>
    <name evidence="5" type="ORF">BkAM31D_01505</name>
</gene>
<sequence>MIEQEKAEIRFMTMEDIEAVMKVERDAFPTPWDPGIFKTELTSNQFAHYLVYELNDEIIGYCGLWIVMDEAQITNIAIHSSVRGRNHGEQLLRYVIAFVKQMGVTQLSLEVRVSNTVAQNLYRKVGFREGGVRKNYYADNLEDALVMWVNVNESE</sequence>
<dbReference type="SUPFAM" id="SSF55729">
    <property type="entry name" value="Acyl-CoA N-acyltransferases (Nat)"/>
    <property type="match status" value="1"/>
</dbReference>
<dbReference type="InterPro" id="IPR000182">
    <property type="entry name" value="GNAT_dom"/>
</dbReference>
<dbReference type="GO" id="GO:0005737">
    <property type="term" value="C:cytoplasm"/>
    <property type="evidence" value="ECO:0007669"/>
    <property type="project" value="UniProtKB-SubCell"/>
</dbReference>
<keyword evidence="3" id="KW-0963">Cytoplasm</keyword>
<dbReference type="KEGG" id="bkw:BkAM31D_01505"/>
<comment type="function">
    <text evidence="3">Acetylates the N-terminal alanine of ribosomal protein bS18.</text>
</comment>
<reference evidence="5 6" key="1">
    <citation type="submission" date="2017-04" db="EMBL/GenBank/DDBJ databases">
        <title>Bacillus krulwichiae AM31D Genome sequencing and assembly.</title>
        <authorList>
            <person name="Krulwich T.A."/>
            <person name="Anastor L."/>
            <person name="Ehrlich R."/>
            <person name="Ehrlich G.D."/>
            <person name="Janto B."/>
        </authorList>
    </citation>
    <scope>NUCLEOTIDE SEQUENCE [LARGE SCALE GENOMIC DNA]</scope>
    <source>
        <strain evidence="5 6">AM31D</strain>
    </source>
</reference>
<dbReference type="STRING" id="199441.BkAM31D_01505"/>
<evidence type="ECO:0000256" key="2">
    <source>
        <dbReference type="ARBA" id="ARBA00023315"/>
    </source>
</evidence>
<comment type="catalytic activity">
    <reaction evidence="3">
        <text>N-terminal L-alanyl-[ribosomal protein bS18] + acetyl-CoA = N-terminal N(alpha)-acetyl-L-alanyl-[ribosomal protein bS18] + CoA + H(+)</text>
        <dbReference type="Rhea" id="RHEA:43756"/>
        <dbReference type="Rhea" id="RHEA-COMP:10676"/>
        <dbReference type="Rhea" id="RHEA-COMP:10677"/>
        <dbReference type="ChEBI" id="CHEBI:15378"/>
        <dbReference type="ChEBI" id="CHEBI:57287"/>
        <dbReference type="ChEBI" id="CHEBI:57288"/>
        <dbReference type="ChEBI" id="CHEBI:64718"/>
        <dbReference type="ChEBI" id="CHEBI:83683"/>
        <dbReference type="EC" id="2.3.1.266"/>
    </reaction>
</comment>
<dbReference type="Pfam" id="PF00583">
    <property type="entry name" value="Acetyltransf_1"/>
    <property type="match status" value="1"/>
</dbReference>
<accession>A0A1X9MAN1</accession>
<dbReference type="RefSeq" id="WP_066158556.1">
    <property type="nucleotide sequence ID" value="NZ_CP020814.1"/>
</dbReference>
<evidence type="ECO:0000256" key="1">
    <source>
        <dbReference type="ARBA" id="ARBA00022679"/>
    </source>
</evidence>
<dbReference type="InterPro" id="IPR006464">
    <property type="entry name" value="AcTrfase_RimI/Ard1"/>
</dbReference>
<dbReference type="PROSITE" id="PS51186">
    <property type="entry name" value="GNAT"/>
    <property type="match status" value="1"/>
</dbReference>
<feature type="domain" description="N-acetyltransferase" evidence="4">
    <location>
        <begin position="7"/>
        <end position="152"/>
    </location>
</feature>
<protein>
    <recommendedName>
        <fullName evidence="3">[Ribosomal protein bS18]-alanine N-acetyltransferase</fullName>
        <ecNumber evidence="3">2.3.1.266</ecNumber>
    </recommendedName>
</protein>
<dbReference type="EC" id="2.3.1.266" evidence="3"/>
<proteinExistence type="inferred from homology"/>
<name>A0A1X9MAN1_9BACI</name>
<comment type="subcellular location">
    <subcellularLocation>
        <location evidence="3">Cytoplasm</location>
    </subcellularLocation>
</comment>
<evidence type="ECO:0000313" key="6">
    <source>
        <dbReference type="Proteomes" id="UP000193006"/>
    </source>
</evidence>
<evidence type="ECO:0000256" key="3">
    <source>
        <dbReference type="RuleBase" id="RU363094"/>
    </source>
</evidence>
<keyword evidence="6" id="KW-1185">Reference proteome</keyword>
<dbReference type="GO" id="GO:0008999">
    <property type="term" value="F:protein-N-terminal-alanine acetyltransferase activity"/>
    <property type="evidence" value="ECO:0007669"/>
    <property type="project" value="UniProtKB-EC"/>
</dbReference>
<dbReference type="NCBIfam" id="TIGR01575">
    <property type="entry name" value="rimI"/>
    <property type="match status" value="1"/>
</dbReference>
<dbReference type="EMBL" id="CP020814">
    <property type="protein sequence ID" value="ARK28631.1"/>
    <property type="molecule type" value="Genomic_DNA"/>
</dbReference>
<evidence type="ECO:0000313" key="5">
    <source>
        <dbReference type="EMBL" id="ARK28631.1"/>
    </source>
</evidence>
<dbReference type="PANTHER" id="PTHR42919:SF8">
    <property type="entry name" value="N-ALPHA-ACETYLTRANSFERASE 50"/>
    <property type="match status" value="1"/>
</dbReference>
<dbReference type="Gene3D" id="3.40.630.30">
    <property type="match status" value="1"/>
</dbReference>
<dbReference type="Proteomes" id="UP000193006">
    <property type="component" value="Chromosome"/>
</dbReference>